<reference evidence="1 2" key="1">
    <citation type="submission" date="2020-06" db="EMBL/GenBank/DDBJ databases">
        <title>Dyadobacter sandarakinus sp. nov., isolated from the soil of the Arctic Yellow River Station.</title>
        <authorList>
            <person name="Zhang Y."/>
            <person name="Peng F."/>
        </authorList>
    </citation>
    <scope>NUCLEOTIDE SEQUENCE [LARGE SCALE GENOMIC DNA]</scope>
    <source>
        <strain evidence="1 2">Q3-56</strain>
    </source>
</reference>
<sequence length="161" mass="18529">MKISCNRLRELYLEAGLIVSQNALGLSSDIKLNKLAASAKSILAKEVEPDLKVIEDRRNDVIDQVRLDYIDKPQTDAVNAQFRQELSQHPGWQEVTAQTIETWEKEVEFDFTPVPVKIKDEMSDKFKSEPVEVNEYGMIHKINPYTAFLRMIEEGFITVEE</sequence>
<keyword evidence="2" id="KW-1185">Reference proteome</keyword>
<name>A0ABX7I1I0_9BACT</name>
<organism evidence="1 2">
    <name type="scientific">Dyadobacter sandarakinus</name>
    <dbReference type="NCBI Taxonomy" id="2747268"/>
    <lineage>
        <taxon>Bacteria</taxon>
        <taxon>Pseudomonadati</taxon>
        <taxon>Bacteroidota</taxon>
        <taxon>Cytophagia</taxon>
        <taxon>Cytophagales</taxon>
        <taxon>Spirosomataceae</taxon>
        <taxon>Dyadobacter</taxon>
    </lineage>
</organism>
<dbReference type="EMBL" id="CP056775">
    <property type="protein sequence ID" value="QRQ99722.1"/>
    <property type="molecule type" value="Genomic_DNA"/>
</dbReference>
<gene>
    <name evidence="1" type="ORF">HWI92_01720</name>
</gene>
<proteinExistence type="predicted"/>
<evidence type="ECO:0000313" key="1">
    <source>
        <dbReference type="EMBL" id="QRQ99722.1"/>
    </source>
</evidence>
<evidence type="ECO:0000313" key="2">
    <source>
        <dbReference type="Proteomes" id="UP000612680"/>
    </source>
</evidence>
<accession>A0ABX7I1I0</accession>
<dbReference type="Proteomes" id="UP000612680">
    <property type="component" value="Chromosome"/>
</dbReference>
<protein>
    <submittedName>
        <fullName evidence="1">Uncharacterized protein</fullName>
    </submittedName>
</protein>
<dbReference type="RefSeq" id="WP_204660483.1">
    <property type="nucleotide sequence ID" value="NZ_CP056775.1"/>
</dbReference>